<dbReference type="Gene3D" id="1.10.3730.20">
    <property type="match status" value="1"/>
</dbReference>
<dbReference type="Proteomes" id="UP000262917">
    <property type="component" value="Unassembled WGS sequence"/>
</dbReference>
<feature type="transmembrane region" description="Helical" evidence="1">
    <location>
        <begin position="86"/>
        <end position="104"/>
    </location>
</feature>
<keyword evidence="1" id="KW-0472">Membrane</keyword>
<proteinExistence type="predicted"/>
<sequence length="110" mass="11901">MVLIALNVALQLSSALLLKISPAFERETTFTVLAILLAVLALNVLRFLSWGALHRRYPLSLAYPASALFFPGILAMAWLFDEPVGPLQLAGTMIILAGVALLLAPDKERS</sequence>
<dbReference type="SUPFAM" id="SSF103481">
    <property type="entry name" value="Multidrug resistance efflux transporter EmrE"/>
    <property type="match status" value="1"/>
</dbReference>
<organism evidence="2 3">
    <name type="scientific">Cognatiluteimonas weifangensis</name>
    <dbReference type="NCBI Taxonomy" id="2303539"/>
    <lineage>
        <taxon>Bacteria</taxon>
        <taxon>Pseudomonadati</taxon>
        <taxon>Pseudomonadota</taxon>
        <taxon>Gammaproteobacteria</taxon>
        <taxon>Lysobacterales</taxon>
        <taxon>Lysobacteraceae</taxon>
        <taxon>Cognatiluteimonas</taxon>
    </lineage>
</organism>
<keyword evidence="1" id="KW-1133">Transmembrane helix</keyword>
<feature type="transmembrane region" description="Helical" evidence="1">
    <location>
        <begin position="61"/>
        <end position="80"/>
    </location>
</feature>
<evidence type="ECO:0000313" key="3">
    <source>
        <dbReference type="Proteomes" id="UP000262917"/>
    </source>
</evidence>
<keyword evidence="3" id="KW-1185">Reference proteome</keyword>
<gene>
    <name evidence="2" type="ORF">D0Y53_07610</name>
</gene>
<evidence type="ECO:0000313" key="2">
    <source>
        <dbReference type="EMBL" id="RFP60554.1"/>
    </source>
</evidence>
<dbReference type="InterPro" id="IPR037185">
    <property type="entry name" value="EmrE-like"/>
</dbReference>
<protein>
    <recommendedName>
        <fullName evidence="4">EamA domain-containing protein</fullName>
    </recommendedName>
</protein>
<evidence type="ECO:0000256" key="1">
    <source>
        <dbReference type="SAM" id="Phobius"/>
    </source>
</evidence>
<reference evidence="2 3" key="1">
    <citation type="submission" date="2018-08" db="EMBL/GenBank/DDBJ databases">
        <title>Lysobacter weifangensis sp. nov., a new member of the family 'Xanthomonadaceae', isolated from soil in a farmland.</title>
        <authorList>
            <person name="Zhao H."/>
        </authorList>
    </citation>
    <scope>NUCLEOTIDE SEQUENCE [LARGE SCALE GENOMIC DNA]</scope>
    <source>
        <strain evidence="2 3">WF-2</strain>
    </source>
</reference>
<name>A0A372DM46_9GAMM</name>
<evidence type="ECO:0008006" key="4">
    <source>
        <dbReference type="Google" id="ProtNLM"/>
    </source>
</evidence>
<comment type="caution">
    <text evidence="2">The sequence shown here is derived from an EMBL/GenBank/DDBJ whole genome shotgun (WGS) entry which is preliminary data.</text>
</comment>
<dbReference type="AlphaFoldDB" id="A0A372DM46"/>
<feature type="transmembrane region" description="Helical" evidence="1">
    <location>
        <begin position="31"/>
        <end position="49"/>
    </location>
</feature>
<dbReference type="EMBL" id="QVPD01000006">
    <property type="protein sequence ID" value="RFP60554.1"/>
    <property type="molecule type" value="Genomic_DNA"/>
</dbReference>
<keyword evidence="1" id="KW-0812">Transmembrane</keyword>
<accession>A0A372DM46</accession>